<feature type="compositionally biased region" description="Basic and acidic residues" evidence="1">
    <location>
        <begin position="165"/>
        <end position="175"/>
    </location>
</feature>
<dbReference type="Proteomes" id="UP000054032">
    <property type="component" value="Unassembled WGS sequence"/>
</dbReference>
<feature type="compositionally biased region" description="Pro residues" evidence="1">
    <location>
        <begin position="47"/>
        <end position="60"/>
    </location>
</feature>
<protein>
    <submittedName>
        <fullName evidence="2">Uncharacterized protein</fullName>
    </submittedName>
</protein>
<accession>W6Z623</accession>
<gene>
    <name evidence="2" type="ORF">COCMIDRAFT_3878</name>
</gene>
<feature type="compositionally biased region" description="Low complexity" evidence="1">
    <location>
        <begin position="61"/>
        <end position="72"/>
    </location>
</feature>
<feature type="compositionally biased region" description="Low complexity" evidence="1">
    <location>
        <begin position="15"/>
        <end position="27"/>
    </location>
</feature>
<dbReference type="OrthoDB" id="5234213at2759"/>
<feature type="compositionally biased region" description="Basic and acidic residues" evidence="1">
    <location>
        <begin position="184"/>
        <end position="214"/>
    </location>
</feature>
<evidence type="ECO:0000256" key="1">
    <source>
        <dbReference type="SAM" id="MobiDB-lite"/>
    </source>
</evidence>
<organism evidence="2 3">
    <name type="scientific">Bipolaris oryzae ATCC 44560</name>
    <dbReference type="NCBI Taxonomy" id="930090"/>
    <lineage>
        <taxon>Eukaryota</taxon>
        <taxon>Fungi</taxon>
        <taxon>Dikarya</taxon>
        <taxon>Ascomycota</taxon>
        <taxon>Pezizomycotina</taxon>
        <taxon>Dothideomycetes</taxon>
        <taxon>Pleosporomycetidae</taxon>
        <taxon>Pleosporales</taxon>
        <taxon>Pleosporineae</taxon>
        <taxon>Pleosporaceae</taxon>
        <taxon>Bipolaris</taxon>
    </lineage>
</organism>
<dbReference type="HOGENOM" id="CLU_127760_0_0_1"/>
<evidence type="ECO:0000313" key="2">
    <source>
        <dbReference type="EMBL" id="EUC47172.1"/>
    </source>
</evidence>
<evidence type="ECO:0000313" key="3">
    <source>
        <dbReference type="Proteomes" id="UP000054032"/>
    </source>
</evidence>
<feature type="region of interest" description="Disordered" evidence="1">
    <location>
        <begin position="1"/>
        <end position="214"/>
    </location>
</feature>
<dbReference type="GeneID" id="19123545"/>
<proteinExistence type="predicted"/>
<name>W6Z623_COCMI</name>
<feature type="compositionally biased region" description="Polar residues" evidence="1">
    <location>
        <begin position="1"/>
        <end position="12"/>
    </location>
</feature>
<reference evidence="2 3" key="1">
    <citation type="journal article" date="2013" name="PLoS Genet.">
        <title>Comparative genome structure, secondary metabolite, and effector coding capacity across Cochliobolus pathogens.</title>
        <authorList>
            <person name="Condon B.J."/>
            <person name="Leng Y."/>
            <person name="Wu D."/>
            <person name="Bushley K.E."/>
            <person name="Ohm R.A."/>
            <person name="Otillar R."/>
            <person name="Martin J."/>
            <person name="Schackwitz W."/>
            <person name="Grimwood J."/>
            <person name="MohdZainudin N."/>
            <person name="Xue C."/>
            <person name="Wang R."/>
            <person name="Manning V.A."/>
            <person name="Dhillon B."/>
            <person name="Tu Z.J."/>
            <person name="Steffenson B.J."/>
            <person name="Salamov A."/>
            <person name="Sun H."/>
            <person name="Lowry S."/>
            <person name="LaButti K."/>
            <person name="Han J."/>
            <person name="Copeland A."/>
            <person name="Lindquist E."/>
            <person name="Barry K."/>
            <person name="Schmutz J."/>
            <person name="Baker S.E."/>
            <person name="Ciuffetti L.M."/>
            <person name="Grigoriev I.V."/>
            <person name="Zhong S."/>
            <person name="Turgeon B.G."/>
        </authorList>
    </citation>
    <scope>NUCLEOTIDE SEQUENCE [LARGE SCALE GENOMIC DNA]</scope>
    <source>
        <strain evidence="2 3">ATCC 44560</strain>
    </source>
</reference>
<feature type="compositionally biased region" description="Basic and acidic residues" evidence="1">
    <location>
        <begin position="133"/>
        <end position="147"/>
    </location>
</feature>
<dbReference type="AlphaFoldDB" id="W6Z623"/>
<sequence>MVNTSHSRSVRGTLSRPSSSSSSSSSQKPPPSLSDATSLTPENASLPLPPHDSAPPPSTPSSPSASDSASPEAPTPSTPYHTLGTAAGGGDKRAVGNRAAGTSACDFTQGAARDSTDASPDTTAKHTAGNATVKEEGERRLEGKGKGEEEEEPHSRQVRGTLGNKKPEGRVEKTMLGDPASLVVERKEGVGEKMDAGTEREGVEKGMGKRESKL</sequence>
<dbReference type="EMBL" id="KI963956">
    <property type="protein sequence ID" value="EUC47172.1"/>
    <property type="molecule type" value="Genomic_DNA"/>
</dbReference>
<keyword evidence="3" id="KW-1185">Reference proteome</keyword>
<dbReference type="KEGG" id="bor:COCMIDRAFT_3878"/>
<dbReference type="RefSeq" id="XP_007686300.1">
    <property type="nucleotide sequence ID" value="XM_007688110.1"/>
</dbReference>